<evidence type="ECO:0000313" key="15">
    <source>
        <dbReference type="RefSeq" id="XP_065672654.1"/>
    </source>
</evidence>
<dbReference type="PANTHER" id="PTHR13050">
    <property type="entry name" value="USE1-LIKE PROTEIN"/>
    <property type="match status" value="1"/>
</dbReference>
<keyword evidence="9 13" id="KW-1133">Transmembrane helix</keyword>
<sequence length="256" mass="29960">MAPHNKTEIDIRRLLQQCEKIASSSYSEEKSIDWRLSKYLQFLDRQIEFLERSEQNKSDSLREYKRKILFLKDIVKADELKNPLERVMLCNHLLPSAVISSSSTEGSGNSTRDLHLQVKGKHQKDIRKELFGENITGDGIYRRKNLSDTGKDNFDEIIKAHHDMQEKVANEMIKMAQSMKHTSLIANKIIKDDNLELEKATKMAEQNSKKLKVESDRLEELTNKTCSWTIWIMLIIVCVVFINMIIFIKFFPKKRR</sequence>
<dbReference type="GeneID" id="100199077"/>
<evidence type="ECO:0000256" key="7">
    <source>
        <dbReference type="ARBA" id="ARBA00022892"/>
    </source>
</evidence>
<keyword evidence="6" id="KW-0256">Endoplasmic reticulum</keyword>
<keyword evidence="7" id="KW-0931">ER-Golgi transport</keyword>
<proteinExistence type="inferred from homology"/>
<keyword evidence="8" id="KW-0653">Protein transport</keyword>
<evidence type="ECO:0000313" key="14">
    <source>
        <dbReference type="Proteomes" id="UP001652625"/>
    </source>
</evidence>
<name>A0ABM4DE18_HYDVU</name>
<keyword evidence="5 13" id="KW-0812">Transmembrane</keyword>
<keyword evidence="12" id="KW-0175">Coiled coil</keyword>
<dbReference type="PANTHER" id="PTHR13050:SF7">
    <property type="entry name" value="VESICLE TRANSPORT PROTEIN USE1"/>
    <property type="match status" value="1"/>
</dbReference>
<keyword evidence="10 13" id="KW-0472">Membrane</keyword>
<evidence type="ECO:0000256" key="11">
    <source>
        <dbReference type="ARBA" id="ARBA00032711"/>
    </source>
</evidence>
<evidence type="ECO:0000256" key="5">
    <source>
        <dbReference type="ARBA" id="ARBA00022692"/>
    </source>
</evidence>
<evidence type="ECO:0000256" key="10">
    <source>
        <dbReference type="ARBA" id="ARBA00023136"/>
    </source>
</evidence>
<accession>A0ABM4DE18</accession>
<keyword evidence="14" id="KW-1185">Reference proteome</keyword>
<feature type="coiled-coil region" evidence="12">
    <location>
        <begin position="194"/>
        <end position="224"/>
    </location>
</feature>
<dbReference type="Proteomes" id="UP001652625">
    <property type="component" value="Chromosome 13"/>
</dbReference>
<evidence type="ECO:0000256" key="13">
    <source>
        <dbReference type="SAM" id="Phobius"/>
    </source>
</evidence>
<evidence type="ECO:0000256" key="9">
    <source>
        <dbReference type="ARBA" id="ARBA00022989"/>
    </source>
</evidence>
<evidence type="ECO:0000256" key="3">
    <source>
        <dbReference type="ARBA" id="ARBA00015843"/>
    </source>
</evidence>
<organism evidence="14 15">
    <name type="scientific">Hydra vulgaris</name>
    <name type="common">Hydra</name>
    <name type="synonym">Hydra attenuata</name>
    <dbReference type="NCBI Taxonomy" id="6087"/>
    <lineage>
        <taxon>Eukaryota</taxon>
        <taxon>Metazoa</taxon>
        <taxon>Cnidaria</taxon>
        <taxon>Hydrozoa</taxon>
        <taxon>Hydroidolina</taxon>
        <taxon>Anthoathecata</taxon>
        <taxon>Aplanulata</taxon>
        <taxon>Hydridae</taxon>
        <taxon>Hydra</taxon>
    </lineage>
</organism>
<comment type="subcellular location">
    <subcellularLocation>
        <location evidence="1">Endoplasmic reticulum membrane</location>
        <topology evidence="1">Single-pass type IV membrane protein</topology>
    </subcellularLocation>
</comment>
<protein>
    <recommendedName>
        <fullName evidence="3">Vesicle transport protein USE1</fullName>
    </recommendedName>
    <alternativeName>
        <fullName evidence="11">USE1-like protein</fullName>
    </alternativeName>
</protein>
<dbReference type="Pfam" id="PF09753">
    <property type="entry name" value="Use1"/>
    <property type="match status" value="1"/>
</dbReference>
<evidence type="ECO:0000256" key="2">
    <source>
        <dbReference type="ARBA" id="ARBA00007891"/>
    </source>
</evidence>
<reference evidence="15" key="1">
    <citation type="submission" date="2025-08" db="UniProtKB">
        <authorList>
            <consortium name="RefSeq"/>
        </authorList>
    </citation>
    <scope>IDENTIFICATION</scope>
</reference>
<evidence type="ECO:0000256" key="8">
    <source>
        <dbReference type="ARBA" id="ARBA00022927"/>
    </source>
</evidence>
<comment type="similarity">
    <text evidence="2">Belongs to the USE1 family.</text>
</comment>
<evidence type="ECO:0000256" key="4">
    <source>
        <dbReference type="ARBA" id="ARBA00022448"/>
    </source>
</evidence>
<dbReference type="RefSeq" id="XP_065672654.1">
    <property type="nucleotide sequence ID" value="XM_065816582.1"/>
</dbReference>
<feature type="transmembrane region" description="Helical" evidence="13">
    <location>
        <begin position="228"/>
        <end position="251"/>
    </location>
</feature>
<evidence type="ECO:0000256" key="1">
    <source>
        <dbReference type="ARBA" id="ARBA00004163"/>
    </source>
</evidence>
<evidence type="ECO:0000256" key="12">
    <source>
        <dbReference type="SAM" id="Coils"/>
    </source>
</evidence>
<gene>
    <name evidence="15" type="primary">LOC100199077</name>
</gene>
<evidence type="ECO:0000256" key="6">
    <source>
        <dbReference type="ARBA" id="ARBA00022824"/>
    </source>
</evidence>
<dbReference type="InterPro" id="IPR019150">
    <property type="entry name" value="Vesicle_transport_protein_Use1"/>
</dbReference>
<dbReference type="CDD" id="cd15860">
    <property type="entry name" value="SNARE_USE1"/>
    <property type="match status" value="1"/>
</dbReference>
<keyword evidence="4" id="KW-0813">Transport</keyword>